<evidence type="ECO:0000259" key="1">
    <source>
        <dbReference type="PROSITE" id="PS51186"/>
    </source>
</evidence>
<dbReference type="EMBL" id="AP028654">
    <property type="protein sequence ID" value="BEP29856.1"/>
    <property type="molecule type" value="Genomic_DNA"/>
</dbReference>
<reference evidence="2 3" key="1">
    <citation type="submission" date="2023-08" db="EMBL/GenBank/DDBJ databases">
        <title>Helicovermis profunda gen. nov., sp. nov., a novel mesophilic, fermentative bacterium within the Bacillota from a deep-sea hydrothermal vent chimney.</title>
        <authorList>
            <person name="Miyazaki U."/>
            <person name="Mizutani D."/>
            <person name="Hashimoto Y."/>
            <person name="Tame A."/>
            <person name="Sawayama S."/>
            <person name="Miyazaki J."/>
            <person name="Takai K."/>
            <person name="Nakagawa S."/>
        </authorList>
    </citation>
    <scope>NUCLEOTIDE SEQUENCE [LARGE SCALE GENOMIC DNA]</scope>
    <source>
        <strain evidence="2 3">S502</strain>
    </source>
</reference>
<dbReference type="RefSeq" id="WP_338535467.1">
    <property type="nucleotide sequence ID" value="NZ_AP028654.1"/>
</dbReference>
<proteinExistence type="predicted"/>
<sequence length="145" mass="17016">MFDFRLIKDEDVDKIINWKNQNDYSCYDIEKNNVDLDRLLEKKSCEFFVALDEDEELAGFIECSFDEDDDIDMGCALLPDLLGKGLGFDFVSECVEFLIDYYQFSGESLYTILKSEDIHSRRIFERVGFSADDESNEWVKLSIYM</sequence>
<dbReference type="Pfam" id="PF13302">
    <property type="entry name" value="Acetyltransf_3"/>
    <property type="match status" value="1"/>
</dbReference>
<gene>
    <name evidence="2" type="ORF">HLPR_21870</name>
</gene>
<dbReference type="AlphaFoldDB" id="A0AAU9ER57"/>
<dbReference type="InterPro" id="IPR016181">
    <property type="entry name" value="Acyl_CoA_acyltransferase"/>
</dbReference>
<protein>
    <recommendedName>
        <fullName evidence="1">N-acetyltransferase domain-containing protein</fullName>
    </recommendedName>
</protein>
<dbReference type="InterPro" id="IPR000182">
    <property type="entry name" value="GNAT_dom"/>
</dbReference>
<evidence type="ECO:0000313" key="2">
    <source>
        <dbReference type="EMBL" id="BEP29856.1"/>
    </source>
</evidence>
<organism evidence="2 3">
    <name type="scientific">Helicovermis profundi</name>
    <dbReference type="NCBI Taxonomy" id="3065157"/>
    <lineage>
        <taxon>Bacteria</taxon>
        <taxon>Bacillati</taxon>
        <taxon>Bacillota</taxon>
        <taxon>Clostridia</taxon>
        <taxon>Helicovermis</taxon>
    </lineage>
</organism>
<dbReference type="Proteomes" id="UP001321786">
    <property type="component" value="Chromosome"/>
</dbReference>
<name>A0AAU9ER57_9FIRM</name>
<dbReference type="GO" id="GO:0016747">
    <property type="term" value="F:acyltransferase activity, transferring groups other than amino-acyl groups"/>
    <property type="evidence" value="ECO:0007669"/>
    <property type="project" value="InterPro"/>
</dbReference>
<keyword evidence="3" id="KW-1185">Reference proteome</keyword>
<dbReference type="PROSITE" id="PS51186">
    <property type="entry name" value="GNAT"/>
    <property type="match status" value="1"/>
</dbReference>
<dbReference type="KEGG" id="hprf:HLPR_21870"/>
<evidence type="ECO:0000313" key="3">
    <source>
        <dbReference type="Proteomes" id="UP001321786"/>
    </source>
</evidence>
<dbReference type="Gene3D" id="3.40.630.30">
    <property type="match status" value="1"/>
</dbReference>
<accession>A0AAU9ER57</accession>
<feature type="domain" description="N-acetyltransferase" evidence="1">
    <location>
        <begin position="2"/>
        <end position="145"/>
    </location>
</feature>
<dbReference type="SUPFAM" id="SSF55729">
    <property type="entry name" value="Acyl-CoA N-acyltransferases (Nat)"/>
    <property type="match status" value="1"/>
</dbReference>